<reference evidence="1 2" key="1">
    <citation type="journal article" date="2006" name="Proc. Natl. Acad. Sci. U.S.A.">
        <title>Burkholderia xenovorans LB400 harbors a multi-replicon, 9.73-Mbp genome shaped for versatility.</title>
        <authorList>
            <person name="Chain P.S."/>
            <person name="Denef V.J."/>
            <person name="Konstantinidis K.T."/>
            <person name="Vergez L.M."/>
            <person name="Agullo L."/>
            <person name="Reyes V.L."/>
            <person name="Hauser L."/>
            <person name="Cordova M."/>
            <person name="Gomez L."/>
            <person name="Gonzalez M."/>
            <person name="Land M."/>
            <person name="Lao V."/>
            <person name="Larimer F."/>
            <person name="LiPuma J.J."/>
            <person name="Mahenthiralingam E."/>
            <person name="Malfatti S.A."/>
            <person name="Marx C.J."/>
            <person name="Parnell J.J."/>
            <person name="Ramette A."/>
            <person name="Richardson P."/>
            <person name="Seeger M."/>
            <person name="Smith D."/>
            <person name="Spilker T."/>
            <person name="Sul W.J."/>
            <person name="Tsoi T.V."/>
            <person name="Ulrich L.E."/>
            <person name="Zhulin I.B."/>
            <person name="Tiedje J.M."/>
        </authorList>
    </citation>
    <scope>NUCLEOTIDE SEQUENCE [LARGE SCALE GENOMIC DNA]</scope>
    <source>
        <strain evidence="1 2">LB400</strain>
    </source>
</reference>
<evidence type="ECO:0000313" key="2">
    <source>
        <dbReference type="Proteomes" id="UP000001817"/>
    </source>
</evidence>
<accession>Q13P52</accession>
<dbReference type="Proteomes" id="UP000001817">
    <property type="component" value="Chromosome 2"/>
</dbReference>
<organism evidence="1 2">
    <name type="scientific">Paraburkholderia xenovorans (strain LB400)</name>
    <dbReference type="NCBI Taxonomy" id="266265"/>
    <lineage>
        <taxon>Bacteria</taxon>
        <taxon>Pseudomonadati</taxon>
        <taxon>Pseudomonadota</taxon>
        <taxon>Betaproteobacteria</taxon>
        <taxon>Burkholderiales</taxon>
        <taxon>Burkholderiaceae</taxon>
        <taxon>Paraburkholderia</taxon>
    </lineage>
</organism>
<dbReference type="EMBL" id="CP000271">
    <property type="protein sequence ID" value="ABE34137.1"/>
    <property type="molecule type" value="Genomic_DNA"/>
</dbReference>
<gene>
    <name evidence="1" type="ORF">Bxe_B1831</name>
</gene>
<name>Q13P52_PARXL</name>
<protein>
    <submittedName>
        <fullName evidence="1">Uncharacterized protein</fullName>
    </submittedName>
</protein>
<dbReference type="KEGG" id="bxe:Bxe_B1831"/>
<dbReference type="AlphaFoldDB" id="Q13P52"/>
<evidence type="ECO:0000313" key="1">
    <source>
        <dbReference type="EMBL" id="ABE34137.1"/>
    </source>
</evidence>
<dbReference type="eggNOG" id="ENOG5033ASQ">
    <property type="taxonomic scope" value="Bacteria"/>
</dbReference>
<keyword evidence="2" id="KW-1185">Reference proteome</keyword>
<proteinExistence type="predicted"/>
<sequence length="258" mass="25558">MKSYGCGRIERVAGWGVEPAHLPVTPIQEIDMNKRMVLISLLASGGLLVSGVSNAQLNLKQFGIGGGDSSAGAGATASSGGVSQLLQTYVGANQQVLSGQSSLASAMGMSSAAGQAQQAAGLLSGGTPSVSQLTQVGSTQQSLSQTLTQAFASRASGTASATPINKEAFTDGLSSLGKGVSQYSSLQSGLGSIGQMSPSSLLQAGMNPQTAQSASYIAQSAPGQLQSLMSTLSSAVQFASSHGISVPSIATSALKGGQ</sequence>